<feature type="domain" description="RagB/SusD" evidence="6">
    <location>
        <begin position="371"/>
        <end position="657"/>
    </location>
</feature>
<dbReference type="GO" id="GO:0009279">
    <property type="term" value="C:cell outer membrane"/>
    <property type="evidence" value="ECO:0007669"/>
    <property type="project" value="UniProtKB-SubCell"/>
</dbReference>
<evidence type="ECO:0000256" key="4">
    <source>
        <dbReference type="ARBA" id="ARBA00023136"/>
    </source>
</evidence>
<gene>
    <name evidence="7" type="ORF">DW888_10225</name>
</gene>
<comment type="caution">
    <text evidence="7">The sequence shown here is derived from an EMBL/GenBank/DDBJ whole genome shotgun (WGS) entry which is preliminary data.</text>
</comment>
<evidence type="ECO:0000259" key="6">
    <source>
        <dbReference type="Pfam" id="PF07980"/>
    </source>
</evidence>
<dbReference type="Proteomes" id="UP000284379">
    <property type="component" value="Unassembled WGS sequence"/>
</dbReference>
<dbReference type="Gene3D" id="1.25.40.390">
    <property type="match status" value="1"/>
</dbReference>
<dbReference type="InterPro" id="IPR011990">
    <property type="entry name" value="TPR-like_helical_dom_sf"/>
</dbReference>
<sequence length="659" mass="75269">MIYNLKIGMNKSKYKVITAFLIVGSLSFSSCSDFLEQPEGSVINKEYVFSDPDRAMEALFNVYATCIVDGFITGEGGSGFSDAGCVDGLLIGACDEGDQYGDSHRSHQFNVGTWGPQNQEEFNLTRAIQGMRNASIFIDNVDNVPLGASGSYNWTIELREQVRAEAKVLRALMHFEAFKRFGGIPIMDQAPTVKIESVNGVNKAIVVPSGTRQSVERVVNFIVRSCEEAYPFLKDDFWGTSEYGRVHKGVALALKSKTLLYAASPLFNTDKPYLSYGDERDSLICYRKKDPTLWDKAATAGRQVLDWAKANNYELLDDGGLGKIESYNYASCKPLDPRNKETIYFDRSHSYYSPYFNEKWWNLVRFCCPIYYTWGNTSHAMPMNFLKQFRDLEGNDVELPQEGSFIEFKEIMKKMEPRLQASIWWPGSKYTETGLMDASRGADTAYFVYQKMDRAGNLTPGVSGSGPILGPGVPNGLHFKKFINQVNGTNATLDINWPIFRLSEMYLNYAEALNESTTDRNITEMLNALNEVRVRGGLPKIKNDLGYEDMKKEIRRERAVELYAEEHRFFDVRRWLIAGEEGIMKGEFYTFSLKEKAYNKYKVPQESWTAQQKKDNDSWLYYAIEPFENRIWEDKMYLYPFPQDEVNKGIIVQNPGWEL</sequence>
<proteinExistence type="inferred from homology"/>
<comment type="similarity">
    <text evidence="2">Belongs to the SusD family.</text>
</comment>
<dbReference type="EMBL" id="QSGO01000006">
    <property type="protein sequence ID" value="RHB35485.1"/>
    <property type="molecule type" value="Genomic_DNA"/>
</dbReference>
<evidence type="ECO:0000313" key="8">
    <source>
        <dbReference type="Proteomes" id="UP000284379"/>
    </source>
</evidence>
<evidence type="ECO:0000256" key="1">
    <source>
        <dbReference type="ARBA" id="ARBA00004442"/>
    </source>
</evidence>
<accession>A0A413VPF8</accession>
<keyword evidence="4" id="KW-0472">Membrane</keyword>
<protein>
    <submittedName>
        <fullName evidence="7">RagB/SusD family nutrient uptake outer membrane protein</fullName>
    </submittedName>
</protein>
<evidence type="ECO:0000256" key="5">
    <source>
        <dbReference type="ARBA" id="ARBA00023237"/>
    </source>
</evidence>
<dbReference type="Pfam" id="PF07980">
    <property type="entry name" value="SusD_RagB"/>
    <property type="match status" value="1"/>
</dbReference>
<name>A0A413VPF8_9BACE</name>
<dbReference type="InterPro" id="IPR012944">
    <property type="entry name" value="SusD_RagB_dom"/>
</dbReference>
<reference evidence="7 8" key="1">
    <citation type="submission" date="2018-08" db="EMBL/GenBank/DDBJ databases">
        <title>A genome reference for cultivated species of the human gut microbiota.</title>
        <authorList>
            <person name="Zou Y."/>
            <person name="Xue W."/>
            <person name="Luo G."/>
        </authorList>
    </citation>
    <scope>NUCLEOTIDE SEQUENCE [LARGE SCALE GENOMIC DNA]</scope>
    <source>
        <strain evidence="7 8">AM40-30BH</strain>
    </source>
</reference>
<evidence type="ECO:0000256" key="2">
    <source>
        <dbReference type="ARBA" id="ARBA00006275"/>
    </source>
</evidence>
<dbReference type="SUPFAM" id="SSF48452">
    <property type="entry name" value="TPR-like"/>
    <property type="match status" value="1"/>
</dbReference>
<evidence type="ECO:0000313" key="7">
    <source>
        <dbReference type="EMBL" id="RHB35485.1"/>
    </source>
</evidence>
<dbReference type="RefSeq" id="WP_122201455.1">
    <property type="nucleotide sequence ID" value="NZ_JADMXR010000002.1"/>
</dbReference>
<organism evidence="7 8">
    <name type="scientific">Bacteroides nordii</name>
    <dbReference type="NCBI Taxonomy" id="291645"/>
    <lineage>
        <taxon>Bacteria</taxon>
        <taxon>Pseudomonadati</taxon>
        <taxon>Bacteroidota</taxon>
        <taxon>Bacteroidia</taxon>
        <taxon>Bacteroidales</taxon>
        <taxon>Bacteroidaceae</taxon>
        <taxon>Bacteroides</taxon>
    </lineage>
</organism>
<dbReference type="PROSITE" id="PS51257">
    <property type="entry name" value="PROKAR_LIPOPROTEIN"/>
    <property type="match status" value="1"/>
</dbReference>
<dbReference type="AlphaFoldDB" id="A0A413VPF8"/>
<comment type="subcellular location">
    <subcellularLocation>
        <location evidence="1">Cell outer membrane</location>
    </subcellularLocation>
</comment>
<keyword evidence="5" id="KW-0998">Cell outer membrane</keyword>
<evidence type="ECO:0000256" key="3">
    <source>
        <dbReference type="ARBA" id="ARBA00022729"/>
    </source>
</evidence>
<keyword evidence="3" id="KW-0732">Signal</keyword>